<evidence type="ECO:0000313" key="3">
    <source>
        <dbReference type="Proteomes" id="UP000002296"/>
    </source>
</evidence>
<dbReference type="PaxDb" id="353153-Q4D3H4"/>
<dbReference type="KEGG" id="tcr:507511.60"/>
<dbReference type="RefSeq" id="XP_808930.1">
    <property type="nucleotide sequence ID" value="XM_803837.1"/>
</dbReference>
<feature type="region of interest" description="Disordered" evidence="1">
    <location>
        <begin position="98"/>
        <end position="133"/>
    </location>
</feature>
<evidence type="ECO:0000256" key="1">
    <source>
        <dbReference type="SAM" id="MobiDB-lite"/>
    </source>
</evidence>
<dbReference type="InParanoid" id="Q4D3H4"/>
<dbReference type="AlphaFoldDB" id="Q4D3H4"/>
<name>Q4D3H4_TRYCC</name>
<evidence type="ECO:0000313" key="2">
    <source>
        <dbReference type="EMBL" id="EAN87079.1"/>
    </source>
</evidence>
<dbReference type="Proteomes" id="UP000002296">
    <property type="component" value="Unassembled WGS sequence"/>
</dbReference>
<sequence length="133" mass="14908">MNCTSLRHSVAAITAPRNPESIRASLKRKKHTTVWSNCAAPEGRQLALQRPYECAWAQLKAKILKCSSDAHAQFQAVRIRLAPMQRSLMALNGTTTWRPSALSQARHKSPPLLPREEGMRPILQRQSEDPTNS</sequence>
<proteinExistence type="predicted"/>
<dbReference type="GeneID" id="3539459"/>
<comment type="caution">
    <text evidence="2">The sequence shown here is derived from an EMBL/GenBank/DDBJ whole genome shotgun (WGS) entry which is preliminary data.</text>
</comment>
<reference evidence="2 3" key="1">
    <citation type="journal article" date="2005" name="Science">
        <title>The genome sequence of Trypanosoma cruzi, etiologic agent of Chagas disease.</title>
        <authorList>
            <person name="El-Sayed N.M."/>
            <person name="Myler P.J."/>
            <person name="Bartholomeu D.C."/>
            <person name="Nilsson D."/>
            <person name="Aggarwal G."/>
            <person name="Tran A.N."/>
            <person name="Ghedin E."/>
            <person name="Worthey E.A."/>
            <person name="Delcher A.L."/>
            <person name="Blandin G."/>
            <person name="Westenberger S.J."/>
            <person name="Caler E."/>
            <person name="Cerqueira G.C."/>
            <person name="Branche C."/>
            <person name="Haas B."/>
            <person name="Anupama A."/>
            <person name="Arner E."/>
            <person name="Aslund L."/>
            <person name="Attipoe P."/>
            <person name="Bontempi E."/>
            <person name="Bringaud F."/>
            <person name="Burton P."/>
            <person name="Cadag E."/>
            <person name="Campbell D.A."/>
            <person name="Carrington M."/>
            <person name="Crabtree J."/>
            <person name="Darban H."/>
            <person name="da Silveira J.F."/>
            <person name="de Jong P."/>
            <person name="Edwards K."/>
            <person name="Englund P.T."/>
            <person name="Fazelina G."/>
            <person name="Feldblyum T."/>
            <person name="Ferella M."/>
            <person name="Frasch A.C."/>
            <person name="Gull K."/>
            <person name="Horn D."/>
            <person name="Hou L."/>
            <person name="Huang Y."/>
            <person name="Kindlund E."/>
            <person name="Klingbeil M."/>
            <person name="Kluge S."/>
            <person name="Koo H."/>
            <person name="Lacerda D."/>
            <person name="Levin M.J."/>
            <person name="Lorenzi H."/>
            <person name="Louie T."/>
            <person name="Machado C.R."/>
            <person name="McCulloch R."/>
            <person name="McKenna A."/>
            <person name="Mizuno Y."/>
            <person name="Mottram J.C."/>
            <person name="Nelson S."/>
            <person name="Ochaya S."/>
            <person name="Osoegawa K."/>
            <person name="Pai G."/>
            <person name="Parsons M."/>
            <person name="Pentony M."/>
            <person name="Pettersson U."/>
            <person name="Pop M."/>
            <person name="Ramirez J.L."/>
            <person name="Rinta J."/>
            <person name="Robertson L."/>
            <person name="Salzberg S.L."/>
            <person name="Sanchez D.O."/>
            <person name="Seyler A."/>
            <person name="Sharma R."/>
            <person name="Shetty J."/>
            <person name="Simpson A.J."/>
            <person name="Sisk E."/>
            <person name="Tammi M.T."/>
            <person name="Tarleton R."/>
            <person name="Teixeira S."/>
            <person name="Van Aken S."/>
            <person name="Vogt C."/>
            <person name="Ward P.N."/>
            <person name="Wickstead B."/>
            <person name="Wortman J."/>
            <person name="White O."/>
            <person name="Fraser C.M."/>
            <person name="Stuart K.D."/>
            <person name="Andersson B."/>
        </authorList>
    </citation>
    <scope>NUCLEOTIDE SEQUENCE [LARGE SCALE GENOMIC DNA]</scope>
    <source>
        <strain evidence="2 3">CL Brener</strain>
    </source>
</reference>
<gene>
    <name evidence="2" type="ORF">Tc00.1047053507511.60</name>
</gene>
<organism evidence="2 3">
    <name type="scientific">Trypanosoma cruzi (strain CL Brener)</name>
    <dbReference type="NCBI Taxonomy" id="353153"/>
    <lineage>
        <taxon>Eukaryota</taxon>
        <taxon>Discoba</taxon>
        <taxon>Euglenozoa</taxon>
        <taxon>Kinetoplastea</taxon>
        <taxon>Metakinetoplastina</taxon>
        <taxon>Trypanosomatida</taxon>
        <taxon>Trypanosomatidae</taxon>
        <taxon>Trypanosoma</taxon>
        <taxon>Schizotrypanum</taxon>
    </lineage>
</organism>
<dbReference type="EMBL" id="AAHK01001093">
    <property type="protein sequence ID" value="EAN87079.1"/>
    <property type="molecule type" value="Genomic_DNA"/>
</dbReference>
<protein>
    <submittedName>
        <fullName evidence="2">Uncharacterized protein</fullName>
    </submittedName>
</protein>
<keyword evidence="3" id="KW-1185">Reference proteome</keyword>
<accession>Q4D3H4</accession>